<sequence>MSELYKLTFAEIKAGLNSNAFTSNDLVQSYLTRIKLVEPKIKAFLAINEDKILAAAKESDERRKSGKAKSIWDGIPIAIKDNICIDGEITSCSSKILENFRSPYDATVIQKLKDKGFIFLPRANMDEFAMGSSTENSAFQVTRNPFDTSRIPGGSSGGSAAAVAAGMVSVSLGSDTGGSIRQPASLCGIWGLKPTYGRISRYGLVAYASSLDQIGPFGNDLDAIVDLFEILQGADPHDQTTAKDKSFFSNKVEARTWKGVKVGFMKSKDLNLDPSVLKKYEEIKAKLREEGAEIKELDFSTFKYSIPVYYLIATAECSSNLSRFDGIRYGLRDEGKGRLEDLYVESRSKGFGKEVKRRILLGTFSLSSGYYDAYYGKAQKARVMIKKEYDSFFQEVDCILQPTSPSTAFTLGEKTKDPIQMYLADVLTTTVNLAGVPAISCPAGLSSEGLPIGLQITCNHFEEEKLLSFAKMLEKIPETKISLPDEIR</sequence>
<comment type="subunit">
    <text evidence="2 10">Heterotrimer of A, B and C subunits.</text>
</comment>
<dbReference type="SUPFAM" id="SSF75304">
    <property type="entry name" value="Amidase signature (AS) enzymes"/>
    <property type="match status" value="1"/>
</dbReference>
<gene>
    <name evidence="10 12" type="primary">gatA</name>
    <name evidence="12" type="ORF">LPTSP4_06280</name>
</gene>
<organism evidence="12 13">
    <name type="scientific">Leptospira ryugenii</name>
    <dbReference type="NCBI Taxonomy" id="1917863"/>
    <lineage>
        <taxon>Bacteria</taxon>
        <taxon>Pseudomonadati</taxon>
        <taxon>Spirochaetota</taxon>
        <taxon>Spirochaetia</taxon>
        <taxon>Leptospirales</taxon>
        <taxon>Leptospiraceae</taxon>
        <taxon>Leptospira</taxon>
    </lineage>
</organism>
<evidence type="ECO:0000259" key="11">
    <source>
        <dbReference type="Pfam" id="PF01425"/>
    </source>
</evidence>
<feature type="domain" description="Amidase" evidence="11">
    <location>
        <begin position="25"/>
        <end position="467"/>
    </location>
</feature>
<protein>
    <recommendedName>
        <fullName evidence="4 10">Glutamyl-tRNA(Gln) amidotransferase subunit A</fullName>
        <shortName evidence="10">Glu-ADT subunit A</shortName>
        <ecNumber evidence="3 10">6.3.5.7</ecNumber>
    </recommendedName>
</protein>
<keyword evidence="6 10" id="KW-0547">Nucleotide-binding</keyword>
<dbReference type="InterPro" id="IPR020556">
    <property type="entry name" value="Amidase_CS"/>
</dbReference>
<accession>A0A2P2DWV7</accession>
<comment type="caution">
    <text evidence="12">The sequence shown here is derived from an EMBL/GenBank/DDBJ whole genome shotgun (WGS) entry which is preliminary data.</text>
</comment>
<dbReference type="EC" id="6.3.5.7" evidence="3 10"/>
<dbReference type="AlphaFoldDB" id="A0A2P2DWV7"/>
<keyword evidence="5 10" id="KW-0436">Ligase</keyword>
<dbReference type="GO" id="GO:0005524">
    <property type="term" value="F:ATP binding"/>
    <property type="evidence" value="ECO:0007669"/>
    <property type="project" value="UniProtKB-KW"/>
</dbReference>
<dbReference type="InterPro" id="IPR000120">
    <property type="entry name" value="Amidase"/>
</dbReference>
<evidence type="ECO:0000256" key="5">
    <source>
        <dbReference type="ARBA" id="ARBA00022598"/>
    </source>
</evidence>
<keyword evidence="13" id="KW-1185">Reference proteome</keyword>
<feature type="active site" description="Acyl-ester intermediate" evidence="10">
    <location>
        <position position="179"/>
    </location>
</feature>
<keyword evidence="12" id="KW-0808">Transferase</keyword>
<evidence type="ECO:0000256" key="4">
    <source>
        <dbReference type="ARBA" id="ARBA00014428"/>
    </source>
</evidence>
<dbReference type="GO" id="GO:0016740">
    <property type="term" value="F:transferase activity"/>
    <property type="evidence" value="ECO:0007669"/>
    <property type="project" value="UniProtKB-KW"/>
</dbReference>
<comment type="similarity">
    <text evidence="1 10">Belongs to the amidase family. GatA subfamily.</text>
</comment>
<name>A0A2P2DWV7_9LEPT</name>
<reference evidence="12 13" key="1">
    <citation type="submission" date="2018-02" db="EMBL/GenBank/DDBJ databases">
        <title>Novel Leptospira species isolated from soil and water in Japan.</title>
        <authorList>
            <person name="Nakao R."/>
            <person name="Masuzawa T."/>
        </authorList>
    </citation>
    <scope>NUCLEOTIDE SEQUENCE [LARGE SCALE GENOMIC DNA]</scope>
    <source>
        <strain evidence="12 13">YH101</strain>
    </source>
</reference>
<dbReference type="RefSeq" id="WP_108973617.1">
    <property type="nucleotide sequence ID" value="NZ_BFBB01000002.1"/>
</dbReference>
<dbReference type="InterPro" id="IPR023631">
    <property type="entry name" value="Amidase_dom"/>
</dbReference>
<evidence type="ECO:0000256" key="2">
    <source>
        <dbReference type="ARBA" id="ARBA00011123"/>
    </source>
</evidence>
<evidence type="ECO:0000256" key="8">
    <source>
        <dbReference type="ARBA" id="ARBA00022917"/>
    </source>
</evidence>
<evidence type="ECO:0000256" key="1">
    <source>
        <dbReference type="ARBA" id="ARBA00008069"/>
    </source>
</evidence>
<evidence type="ECO:0000256" key="10">
    <source>
        <dbReference type="HAMAP-Rule" id="MF_00120"/>
    </source>
</evidence>
<evidence type="ECO:0000256" key="9">
    <source>
        <dbReference type="ARBA" id="ARBA00047407"/>
    </source>
</evidence>
<keyword evidence="8 10" id="KW-0648">Protein biosynthesis</keyword>
<dbReference type="InterPro" id="IPR004412">
    <property type="entry name" value="GatA"/>
</dbReference>
<dbReference type="PROSITE" id="PS00571">
    <property type="entry name" value="AMIDASES"/>
    <property type="match status" value="1"/>
</dbReference>
<dbReference type="Gene3D" id="3.90.1300.10">
    <property type="entry name" value="Amidase signature (AS) domain"/>
    <property type="match status" value="1"/>
</dbReference>
<evidence type="ECO:0000256" key="6">
    <source>
        <dbReference type="ARBA" id="ARBA00022741"/>
    </source>
</evidence>
<dbReference type="NCBIfam" id="TIGR00132">
    <property type="entry name" value="gatA"/>
    <property type="match status" value="1"/>
</dbReference>
<dbReference type="PANTHER" id="PTHR11895:SF151">
    <property type="entry name" value="GLUTAMYL-TRNA(GLN) AMIDOTRANSFERASE SUBUNIT A"/>
    <property type="match status" value="1"/>
</dbReference>
<dbReference type="Pfam" id="PF01425">
    <property type="entry name" value="Amidase"/>
    <property type="match status" value="1"/>
</dbReference>
<evidence type="ECO:0000313" key="13">
    <source>
        <dbReference type="Proteomes" id="UP000245133"/>
    </source>
</evidence>
<dbReference type="GO" id="GO:0030956">
    <property type="term" value="C:glutamyl-tRNA(Gln) amidotransferase complex"/>
    <property type="evidence" value="ECO:0007669"/>
    <property type="project" value="InterPro"/>
</dbReference>
<dbReference type="InterPro" id="IPR036928">
    <property type="entry name" value="AS_sf"/>
</dbReference>
<feature type="active site" description="Charge relay system" evidence="10">
    <location>
        <position position="80"/>
    </location>
</feature>
<keyword evidence="7 10" id="KW-0067">ATP-binding</keyword>
<dbReference type="HAMAP" id="MF_00120">
    <property type="entry name" value="GatA"/>
    <property type="match status" value="1"/>
</dbReference>
<dbReference type="GO" id="GO:0050567">
    <property type="term" value="F:glutaminyl-tRNA synthase (glutamine-hydrolyzing) activity"/>
    <property type="evidence" value="ECO:0007669"/>
    <property type="project" value="UniProtKB-UniRule"/>
</dbReference>
<dbReference type="GO" id="GO:0006412">
    <property type="term" value="P:translation"/>
    <property type="evidence" value="ECO:0007669"/>
    <property type="project" value="UniProtKB-UniRule"/>
</dbReference>
<comment type="function">
    <text evidence="10">Allows the formation of correctly charged Gln-tRNA(Gln) through the transamidation of misacylated Glu-tRNA(Gln) in organisms which lack glutaminyl-tRNA synthetase. The reaction takes place in the presence of glutamine and ATP through an activated gamma-phospho-Glu-tRNA(Gln).</text>
</comment>
<evidence type="ECO:0000313" key="12">
    <source>
        <dbReference type="EMBL" id="GBF49118.1"/>
    </source>
</evidence>
<dbReference type="OrthoDB" id="9811471at2"/>
<dbReference type="Proteomes" id="UP000245133">
    <property type="component" value="Unassembled WGS sequence"/>
</dbReference>
<feature type="active site" description="Charge relay system" evidence="10">
    <location>
        <position position="155"/>
    </location>
</feature>
<comment type="catalytic activity">
    <reaction evidence="9 10">
        <text>L-glutamyl-tRNA(Gln) + L-glutamine + ATP + H2O = L-glutaminyl-tRNA(Gln) + L-glutamate + ADP + phosphate + H(+)</text>
        <dbReference type="Rhea" id="RHEA:17521"/>
        <dbReference type="Rhea" id="RHEA-COMP:9681"/>
        <dbReference type="Rhea" id="RHEA-COMP:9684"/>
        <dbReference type="ChEBI" id="CHEBI:15377"/>
        <dbReference type="ChEBI" id="CHEBI:15378"/>
        <dbReference type="ChEBI" id="CHEBI:29985"/>
        <dbReference type="ChEBI" id="CHEBI:30616"/>
        <dbReference type="ChEBI" id="CHEBI:43474"/>
        <dbReference type="ChEBI" id="CHEBI:58359"/>
        <dbReference type="ChEBI" id="CHEBI:78520"/>
        <dbReference type="ChEBI" id="CHEBI:78521"/>
        <dbReference type="ChEBI" id="CHEBI:456216"/>
        <dbReference type="EC" id="6.3.5.7"/>
    </reaction>
</comment>
<dbReference type="EMBL" id="BFBB01000002">
    <property type="protein sequence ID" value="GBF49118.1"/>
    <property type="molecule type" value="Genomic_DNA"/>
</dbReference>
<evidence type="ECO:0000256" key="7">
    <source>
        <dbReference type="ARBA" id="ARBA00022840"/>
    </source>
</evidence>
<dbReference type="PANTHER" id="PTHR11895">
    <property type="entry name" value="TRANSAMIDASE"/>
    <property type="match status" value="1"/>
</dbReference>
<proteinExistence type="inferred from homology"/>
<evidence type="ECO:0000256" key="3">
    <source>
        <dbReference type="ARBA" id="ARBA00012739"/>
    </source>
</evidence>